<organism evidence="14 15">
    <name type="scientific">Roseovarius spongiae</name>
    <dbReference type="NCBI Taxonomy" id="2320272"/>
    <lineage>
        <taxon>Bacteria</taxon>
        <taxon>Pseudomonadati</taxon>
        <taxon>Pseudomonadota</taxon>
        <taxon>Alphaproteobacteria</taxon>
        <taxon>Rhodobacterales</taxon>
        <taxon>Roseobacteraceae</taxon>
        <taxon>Roseovarius</taxon>
    </lineage>
</organism>
<dbReference type="InterPro" id="IPR003568">
    <property type="entry name" value="Cyt_c_biogenesis_CcmF"/>
</dbReference>
<comment type="similarity">
    <text evidence="2">Belongs to the CcmF/CycK/Ccl1/NrfE/CcsA family.</text>
</comment>
<dbReference type="EMBL" id="RAPE01000005">
    <property type="protein sequence ID" value="RKF12854.1"/>
    <property type="molecule type" value="Genomic_DNA"/>
</dbReference>
<evidence type="ECO:0000256" key="8">
    <source>
        <dbReference type="ARBA" id="ARBA00023136"/>
    </source>
</evidence>
<evidence type="ECO:0000259" key="13">
    <source>
        <dbReference type="Pfam" id="PF16327"/>
    </source>
</evidence>
<keyword evidence="8 11" id="KW-0472">Membrane</keyword>
<feature type="transmembrane region" description="Helical" evidence="11">
    <location>
        <begin position="50"/>
        <end position="75"/>
    </location>
</feature>
<dbReference type="GO" id="GO:0017004">
    <property type="term" value="P:cytochrome complex assembly"/>
    <property type="evidence" value="ECO:0007669"/>
    <property type="project" value="UniProtKB-KW"/>
</dbReference>
<feature type="transmembrane region" description="Helical" evidence="11">
    <location>
        <begin position="252"/>
        <end position="267"/>
    </location>
</feature>
<name>A0A3A8ATI3_9RHOB</name>
<keyword evidence="6" id="KW-0201">Cytochrome c-type biogenesis</keyword>
<evidence type="ECO:0000256" key="1">
    <source>
        <dbReference type="ARBA" id="ARBA00004429"/>
    </source>
</evidence>
<feature type="transmembrane region" description="Helical" evidence="11">
    <location>
        <begin position="99"/>
        <end position="118"/>
    </location>
</feature>
<dbReference type="Pfam" id="PF16327">
    <property type="entry name" value="CcmF_C"/>
    <property type="match status" value="1"/>
</dbReference>
<dbReference type="PRINTS" id="PR01411">
    <property type="entry name" value="CCMFBIOGNSIS"/>
</dbReference>
<evidence type="ECO:0000256" key="5">
    <source>
        <dbReference type="ARBA" id="ARBA00022692"/>
    </source>
</evidence>
<feature type="transmembrane region" description="Helical" evidence="11">
    <location>
        <begin position="210"/>
        <end position="232"/>
    </location>
</feature>
<dbReference type="InterPro" id="IPR032523">
    <property type="entry name" value="CcmF_C"/>
</dbReference>
<comment type="subcellular location">
    <subcellularLocation>
        <location evidence="1">Cell inner membrane</location>
        <topology evidence="1">Multi-pass membrane protein</topology>
    </subcellularLocation>
</comment>
<keyword evidence="3" id="KW-1003">Cell membrane</keyword>
<evidence type="ECO:0000256" key="10">
    <source>
        <dbReference type="SAM" id="MobiDB-lite"/>
    </source>
</evidence>
<evidence type="ECO:0000256" key="3">
    <source>
        <dbReference type="ARBA" id="ARBA00022475"/>
    </source>
</evidence>
<dbReference type="OrthoDB" id="9761451at2"/>
<keyword evidence="4" id="KW-0997">Cell inner membrane</keyword>
<sequence>MILTWAKLGQVATSLALVLCLFAIAQAVLSVRRASPARLTAARNAMYANFVLLSLGAATLIHAFVTSDFSVAYVAQNSNLDLPLLYRLTALWGAHEGSLLLWAWYLALFTAAALWLHWRDHPLSMPWIIVTLAAIQFGFLAFIVFLSNPYLSLTPVPANGRDLNPLLQDPGLAFHPPVLYLGYVGFAVPFAFAVASLIRGQVGLEWVTAVRRWTLFAWTALTSGIIFGGYWAYYELGWGGYWAWDPVENASLMPWLAGTALLHSMMVQEKRRMFRTWNVFLVITTFLLTLLGTFLVRSGVLTSVHAFAVDPGRGAYMLGFLFVAMVVGYGLIIWRAEMLESEGELESALSRETAILANSVLLLIVAATVLIGTLFPLAVEVFTGQKLSVGAPYFNTVVVPIMVALLFLMAFSPSIPWRGMAPARVLRHFRAPLAVAALAVTACLAIGLRAPLTVLAIAGVGFTATATLGDMRLGIAARHRSGGVSWLGAAGIVLGRSRRRFGGLIVHLGMVAIAAGMVGSGLFQSQATVEMRRGDSVAIAGYIVTLRDLENITDPNYRGRRATFSVARDGQPLFELAPEKRFYPIREMTTTEVALRQLWGGDLYAVMGDESPDGRLVARIFWNPLVSWIWAGWAIVLLGAGLSLSERTRTRRSARKPAPEPEGVPAE</sequence>
<feature type="transmembrane region" description="Helical" evidence="11">
    <location>
        <begin position="431"/>
        <end position="448"/>
    </location>
</feature>
<dbReference type="Pfam" id="PF01578">
    <property type="entry name" value="Cytochrom_C_asm"/>
    <property type="match status" value="1"/>
</dbReference>
<feature type="transmembrane region" description="Helical" evidence="11">
    <location>
        <begin position="125"/>
        <end position="146"/>
    </location>
</feature>
<keyword evidence="15" id="KW-1185">Reference proteome</keyword>
<feature type="transmembrane region" description="Helical" evidence="11">
    <location>
        <begin position="625"/>
        <end position="645"/>
    </location>
</feature>
<dbReference type="AlphaFoldDB" id="A0A3A8ATI3"/>
<dbReference type="InterPro" id="IPR002541">
    <property type="entry name" value="Cyt_c_assembly"/>
</dbReference>
<evidence type="ECO:0000259" key="12">
    <source>
        <dbReference type="Pfam" id="PF01578"/>
    </source>
</evidence>
<feature type="transmembrane region" description="Helical" evidence="11">
    <location>
        <begin position="355"/>
        <end position="379"/>
    </location>
</feature>
<dbReference type="GO" id="GO:0020037">
    <property type="term" value="F:heme binding"/>
    <property type="evidence" value="ECO:0007669"/>
    <property type="project" value="InterPro"/>
</dbReference>
<feature type="domain" description="Cytochrome c-type biogenesis protein CcmF C-terminal" evidence="13">
    <location>
        <begin position="321"/>
        <end position="647"/>
    </location>
</feature>
<dbReference type="RefSeq" id="WP_121168468.1">
    <property type="nucleotide sequence ID" value="NZ_RAPE01000005.1"/>
</dbReference>
<feature type="transmembrane region" description="Helical" evidence="11">
    <location>
        <begin position="454"/>
        <end position="471"/>
    </location>
</feature>
<evidence type="ECO:0000256" key="11">
    <source>
        <dbReference type="SAM" id="Phobius"/>
    </source>
</evidence>
<keyword evidence="5 11" id="KW-0812">Transmembrane</keyword>
<feature type="domain" description="Cytochrome c assembly protein" evidence="12">
    <location>
        <begin position="92"/>
        <end position="298"/>
    </location>
</feature>
<protein>
    <submittedName>
        <fullName evidence="14">Heme lyase CcmF/NrfE family subunit</fullName>
    </submittedName>
</protein>
<feature type="transmembrane region" description="Helical" evidence="11">
    <location>
        <begin position="279"/>
        <end position="296"/>
    </location>
</feature>
<keyword evidence="7 11" id="KW-1133">Transmembrane helix</keyword>
<comment type="function">
    <text evidence="9">Required for the biogenesis of c-type cytochromes. Possible subunit of a heme lyase.</text>
</comment>
<feature type="region of interest" description="Disordered" evidence="10">
    <location>
        <begin position="648"/>
        <end position="667"/>
    </location>
</feature>
<dbReference type="NCBIfam" id="NF007691">
    <property type="entry name" value="PRK10369.1"/>
    <property type="match status" value="1"/>
</dbReference>
<evidence type="ECO:0000256" key="9">
    <source>
        <dbReference type="ARBA" id="ARBA00037230"/>
    </source>
</evidence>
<feature type="transmembrane region" description="Helical" evidence="11">
    <location>
        <begin position="178"/>
        <end position="198"/>
    </location>
</feature>
<evidence type="ECO:0000256" key="2">
    <source>
        <dbReference type="ARBA" id="ARBA00009186"/>
    </source>
</evidence>
<feature type="transmembrane region" description="Helical" evidence="11">
    <location>
        <begin position="316"/>
        <end position="334"/>
    </location>
</feature>
<dbReference type="GO" id="GO:0015232">
    <property type="term" value="F:heme transmembrane transporter activity"/>
    <property type="evidence" value="ECO:0007669"/>
    <property type="project" value="InterPro"/>
</dbReference>
<dbReference type="InterPro" id="IPR003567">
    <property type="entry name" value="Cyt_c_biogenesis"/>
</dbReference>
<dbReference type="NCBIfam" id="TIGR00353">
    <property type="entry name" value="nrfE"/>
    <property type="match status" value="1"/>
</dbReference>
<dbReference type="Proteomes" id="UP000281128">
    <property type="component" value="Unassembled WGS sequence"/>
</dbReference>
<feature type="transmembrane region" description="Helical" evidence="11">
    <location>
        <begin position="391"/>
        <end position="411"/>
    </location>
</feature>
<comment type="caution">
    <text evidence="14">The sequence shown here is derived from an EMBL/GenBank/DDBJ whole genome shotgun (WGS) entry which is preliminary data.</text>
</comment>
<dbReference type="GO" id="GO:0016829">
    <property type="term" value="F:lyase activity"/>
    <property type="evidence" value="ECO:0007669"/>
    <property type="project" value="UniProtKB-KW"/>
</dbReference>
<proteinExistence type="inferred from homology"/>
<evidence type="ECO:0000313" key="14">
    <source>
        <dbReference type="EMBL" id="RKF12854.1"/>
    </source>
</evidence>
<reference evidence="14 15" key="1">
    <citation type="submission" date="2018-09" db="EMBL/GenBank/DDBJ databases">
        <title>Roseovarius spongiae sp. nov., isolated from a marine sponge.</title>
        <authorList>
            <person name="Zhuang L."/>
            <person name="Luo L."/>
        </authorList>
    </citation>
    <scope>NUCLEOTIDE SEQUENCE [LARGE SCALE GENOMIC DNA]</scope>
    <source>
        <strain evidence="14 15">HN-E21</strain>
    </source>
</reference>
<feature type="transmembrane region" description="Helical" evidence="11">
    <location>
        <begin position="12"/>
        <end position="29"/>
    </location>
</feature>
<gene>
    <name evidence="14" type="ORF">D6850_15190</name>
</gene>
<dbReference type="PANTHER" id="PTHR43653:SF1">
    <property type="entry name" value="CYTOCHROME C-TYPE BIOGENESIS PROTEIN CCMF"/>
    <property type="match status" value="1"/>
</dbReference>
<dbReference type="GO" id="GO:0005886">
    <property type="term" value="C:plasma membrane"/>
    <property type="evidence" value="ECO:0007669"/>
    <property type="project" value="UniProtKB-SubCell"/>
</dbReference>
<feature type="transmembrane region" description="Helical" evidence="11">
    <location>
        <begin position="504"/>
        <end position="523"/>
    </location>
</feature>
<evidence type="ECO:0000256" key="6">
    <source>
        <dbReference type="ARBA" id="ARBA00022748"/>
    </source>
</evidence>
<accession>A0A3A8ATI3</accession>
<evidence type="ECO:0000256" key="7">
    <source>
        <dbReference type="ARBA" id="ARBA00022989"/>
    </source>
</evidence>
<keyword evidence="14" id="KW-0456">Lyase</keyword>
<evidence type="ECO:0000256" key="4">
    <source>
        <dbReference type="ARBA" id="ARBA00022519"/>
    </source>
</evidence>
<dbReference type="PRINTS" id="PR01410">
    <property type="entry name" value="CCBIOGENESIS"/>
</dbReference>
<dbReference type="PANTHER" id="PTHR43653">
    <property type="entry name" value="CYTOCHROME C ASSEMBLY PROTEIN-RELATED"/>
    <property type="match status" value="1"/>
</dbReference>
<evidence type="ECO:0000313" key="15">
    <source>
        <dbReference type="Proteomes" id="UP000281128"/>
    </source>
</evidence>